<dbReference type="EMBL" id="JAFBMS010001313">
    <property type="protein sequence ID" value="KAG9329288.1"/>
    <property type="molecule type" value="Genomic_DNA"/>
</dbReference>
<organism evidence="1 2">
    <name type="scientific">Albula glossodonta</name>
    <name type="common">roundjaw bonefish</name>
    <dbReference type="NCBI Taxonomy" id="121402"/>
    <lineage>
        <taxon>Eukaryota</taxon>
        <taxon>Metazoa</taxon>
        <taxon>Chordata</taxon>
        <taxon>Craniata</taxon>
        <taxon>Vertebrata</taxon>
        <taxon>Euteleostomi</taxon>
        <taxon>Actinopterygii</taxon>
        <taxon>Neopterygii</taxon>
        <taxon>Teleostei</taxon>
        <taxon>Albuliformes</taxon>
        <taxon>Albulidae</taxon>
        <taxon>Albula</taxon>
    </lineage>
</organism>
<gene>
    <name evidence="1" type="ORF">JZ751_006224</name>
</gene>
<keyword evidence="2" id="KW-1185">Reference proteome</keyword>
<proteinExistence type="predicted"/>
<reference evidence="1" key="1">
    <citation type="thesis" date="2021" institute="BYU ScholarsArchive" country="Provo, UT, USA">
        <title>Applications of and Algorithms for Genome Assembly and Genomic Analyses with an Emphasis on Marine Teleosts.</title>
        <authorList>
            <person name="Pickett B.D."/>
        </authorList>
    </citation>
    <scope>NUCLEOTIDE SEQUENCE</scope>
    <source>
        <strain evidence="1">HI-2016</strain>
    </source>
</reference>
<comment type="caution">
    <text evidence="1">The sequence shown here is derived from an EMBL/GenBank/DDBJ whole genome shotgun (WGS) entry which is preliminary data.</text>
</comment>
<evidence type="ECO:0000313" key="1">
    <source>
        <dbReference type="EMBL" id="KAG9329288.1"/>
    </source>
</evidence>
<dbReference type="InterPro" id="IPR013783">
    <property type="entry name" value="Ig-like_fold"/>
</dbReference>
<dbReference type="OrthoDB" id="8950055at2759"/>
<dbReference type="Gene3D" id="2.60.40.10">
    <property type="entry name" value="Immunoglobulins"/>
    <property type="match status" value="1"/>
</dbReference>
<accession>A0A8T2MUF3</accession>
<feature type="non-terminal residue" evidence="1">
    <location>
        <position position="1"/>
    </location>
</feature>
<sequence>AEMMSAKKPYPEESHTVWEKLPVKLFCTVQGHPTPVVKGLKDGVVINRLKAPGKYMMESKYGHEDIPDLAEGRCRDASAVHAKVLSLMSFDPPSLKTAGPPGCHLSTPLMKNQA</sequence>
<dbReference type="AlphaFoldDB" id="A0A8T2MUF3"/>
<protein>
    <submittedName>
        <fullName evidence="1">Uncharacterized protein</fullName>
    </submittedName>
</protein>
<evidence type="ECO:0000313" key="2">
    <source>
        <dbReference type="Proteomes" id="UP000824540"/>
    </source>
</evidence>
<name>A0A8T2MUF3_9TELE</name>
<dbReference type="Proteomes" id="UP000824540">
    <property type="component" value="Unassembled WGS sequence"/>
</dbReference>